<feature type="transmembrane region" description="Helical" evidence="8">
    <location>
        <begin position="55"/>
        <end position="74"/>
    </location>
</feature>
<protein>
    <recommendedName>
        <fullName evidence="9">Potassium channel domain-containing protein</fullName>
    </recommendedName>
</protein>
<reference evidence="10 11" key="1">
    <citation type="submission" date="2021-01" db="EMBL/GenBank/DDBJ databases">
        <title>Whole genome shotgun sequence of Catellatospora coxensis NBRC 107359.</title>
        <authorList>
            <person name="Komaki H."/>
            <person name="Tamura T."/>
        </authorList>
    </citation>
    <scope>NUCLEOTIDE SEQUENCE [LARGE SCALE GENOMIC DNA]</scope>
    <source>
        <strain evidence="10 11">NBRC 107359</strain>
    </source>
</reference>
<dbReference type="GO" id="GO:0005249">
    <property type="term" value="F:voltage-gated potassium channel activity"/>
    <property type="evidence" value="ECO:0007669"/>
    <property type="project" value="InterPro"/>
</dbReference>
<dbReference type="RefSeq" id="WP_203690836.1">
    <property type="nucleotide sequence ID" value="NZ_BAAALC010000016.1"/>
</dbReference>
<organism evidence="10 11">
    <name type="scientific">Catellatospora coxensis</name>
    <dbReference type="NCBI Taxonomy" id="310354"/>
    <lineage>
        <taxon>Bacteria</taxon>
        <taxon>Bacillati</taxon>
        <taxon>Actinomycetota</taxon>
        <taxon>Actinomycetes</taxon>
        <taxon>Micromonosporales</taxon>
        <taxon>Micromonosporaceae</taxon>
        <taxon>Catellatospora</taxon>
    </lineage>
</organism>
<evidence type="ECO:0000313" key="10">
    <source>
        <dbReference type="EMBL" id="GIG05035.1"/>
    </source>
</evidence>
<dbReference type="InterPro" id="IPR028325">
    <property type="entry name" value="VG_K_chnl"/>
</dbReference>
<dbReference type="Pfam" id="PF07885">
    <property type="entry name" value="Ion_trans_2"/>
    <property type="match status" value="1"/>
</dbReference>
<evidence type="ECO:0000259" key="9">
    <source>
        <dbReference type="Pfam" id="PF07885"/>
    </source>
</evidence>
<sequence length="281" mass="29592">MNTTDGGGVEAVPARGQPRSAAAAAKLAEYDRRVRIPIILSAVLPLIIVPEQGNWVAVVVGVVSWLVFAVDFFVHQRLLVGYLGTHLGKFDLAIVLLTAPWFLVSGAQGAGIVVVLRLARLGRLLIATKGVRRLFARLGRVALVAGSVLFVGAAMAYYAERPTNPEFATFGDSLWWAIVTLTTVGYGDIVPITTAGRVDGAAIMIMGVALLGLLAGSLASFFGLQPQQADNGDTTPDAAVLAELAHLRAEVKELTGLREQLAVLTRHLAAKPETPPDADAG</sequence>
<evidence type="ECO:0000256" key="7">
    <source>
        <dbReference type="ARBA" id="ARBA00023303"/>
    </source>
</evidence>
<evidence type="ECO:0000256" key="2">
    <source>
        <dbReference type="ARBA" id="ARBA00022448"/>
    </source>
</evidence>
<dbReference type="EMBL" id="BONI01000011">
    <property type="protein sequence ID" value="GIG05035.1"/>
    <property type="molecule type" value="Genomic_DNA"/>
</dbReference>
<keyword evidence="5" id="KW-0406">Ion transport</keyword>
<feature type="transmembrane region" description="Helical" evidence="8">
    <location>
        <begin position="201"/>
        <end position="224"/>
    </location>
</feature>
<evidence type="ECO:0000256" key="3">
    <source>
        <dbReference type="ARBA" id="ARBA00022692"/>
    </source>
</evidence>
<feature type="transmembrane region" description="Helical" evidence="8">
    <location>
        <begin position="94"/>
        <end position="118"/>
    </location>
</feature>
<keyword evidence="4 8" id="KW-1133">Transmembrane helix</keyword>
<evidence type="ECO:0000256" key="4">
    <source>
        <dbReference type="ARBA" id="ARBA00022989"/>
    </source>
</evidence>
<dbReference type="Proteomes" id="UP000630887">
    <property type="component" value="Unassembled WGS sequence"/>
</dbReference>
<proteinExistence type="predicted"/>
<dbReference type="GO" id="GO:0008076">
    <property type="term" value="C:voltage-gated potassium channel complex"/>
    <property type="evidence" value="ECO:0007669"/>
    <property type="project" value="InterPro"/>
</dbReference>
<keyword evidence="3 8" id="KW-0812">Transmembrane</keyword>
<dbReference type="PANTHER" id="PTHR11537">
    <property type="entry name" value="VOLTAGE-GATED POTASSIUM CHANNEL"/>
    <property type="match status" value="1"/>
</dbReference>
<keyword evidence="11" id="KW-1185">Reference proteome</keyword>
<comment type="caution">
    <text evidence="10">The sequence shown here is derived from an EMBL/GenBank/DDBJ whole genome shotgun (WGS) entry which is preliminary data.</text>
</comment>
<evidence type="ECO:0000256" key="1">
    <source>
        <dbReference type="ARBA" id="ARBA00004141"/>
    </source>
</evidence>
<dbReference type="SUPFAM" id="SSF81324">
    <property type="entry name" value="Voltage-gated potassium channels"/>
    <property type="match status" value="1"/>
</dbReference>
<dbReference type="PRINTS" id="PR00169">
    <property type="entry name" value="KCHANNEL"/>
</dbReference>
<feature type="transmembrane region" description="Helical" evidence="8">
    <location>
        <begin position="174"/>
        <end position="194"/>
    </location>
</feature>
<dbReference type="PANTHER" id="PTHR11537:SF254">
    <property type="entry name" value="POTASSIUM VOLTAGE-GATED CHANNEL PROTEIN SHAB"/>
    <property type="match status" value="1"/>
</dbReference>
<dbReference type="InterPro" id="IPR013099">
    <property type="entry name" value="K_chnl_dom"/>
</dbReference>
<keyword evidence="2" id="KW-0813">Transport</keyword>
<gene>
    <name evidence="10" type="ORF">Cco03nite_17350</name>
</gene>
<dbReference type="AlphaFoldDB" id="A0A8J3KZN9"/>
<evidence type="ECO:0000256" key="8">
    <source>
        <dbReference type="SAM" id="Phobius"/>
    </source>
</evidence>
<dbReference type="Gene3D" id="1.10.287.70">
    <property type="match status" value="1"/>
</dbReference>
<feature type="transmembrane region" description="Helical" evidence="8">
    <location>
        <begin position="138"/>
        <end position="159"/>
    </location>
</feature>
<comment type="subcellular location">
    <subcellularLocation>
        <location evidence="1">Membrane</location>
        <topology evidence="1">Multi-pass membrane protein</topology>
    </subcellularLocation>
</comment>
<keyword evidence="6 8" id="KW-0472">Membrane</keyword>
<dbReference type="GO" id="GO:0001508">
    <property type="term" value="P:action potential"/>
    <property type="evidence" value="ECO:0007669"/>
    <property type="project" value="TreeGrafter"/>
</dbReference>
<name>A0A8J3KZN9_9ACTN</name>
<feature type="domain" description="Potassium channel" evidence="9">
    <location>
        <begin position="149"/>
        <end position="222"/>
    </location>
</feature>
<keyword evidence="7" id="KW-0407">Ion channel</keyword>
<evidence type="ECO:0000256" key="6">
    <source>
        <dbReference type="ARBA" id="ARBA00023136"/>
    </source>
</evidence>
<evidence type="ECO:0000256" key="5">
    <source>
        <dbReference type="ARBA" id="ARBA00023065"/>
    </source>
</evidence>
<accession>A0A8J3KZN9</accession>
<evidence type="ECO:0000313" key="11">
    <source>
        <dbReference type="Proteomes" id="UP000630887"/>
    </source>
</evidence>